<dbReference type="AlphaFoldDB" id="A0A1L7D1P4"/>
<dbReference type="OrthoDB" id="4773077at2"/>
<dbReference type="RefSeq" id="WP_075733163.1">
    <property type="nucleotide sequence ID" value="NZ_CP009249.1"/>
</dbReference>
<keyword evidence="1" id="KW-0812">Transmembrane</keyword>
<evidence type="ECO:0000256" key="1">
    <source>
        <dbReference type="SAM" id="Phobius"/>
    </source>
</evidence>
<sequence length="151" mass="16986">MKYEDIPVAEEKELGPLGIGRKPVKDPLKQFNGMVTANGLTMEIITLLLVLPMLRMLYEGSLWTTPNIIFVVALIVIHAAMFAVLRKPWVLTLILAVQVVAGIAGFFVHWSLTSIMVIFGLVWLLAIYLRSVLIERLRRGYLTTQHLGTKE</sequence>
<dbReference type="Proteomes" id="UP000185491">
    <property type="component" value="Chromosome"/>
</dbReference>
<dbReference type="Pfam" id="PF14017">
    <property type="entry name" value="DUF4233"/>
    <property type="match status" value="1"/>
</dbReference>
<evidence type="ECO:0008006" key="4">
    <source>
        <dbReference type="Google" id="ProtNLM"/>
    </source>
</evidence>
<evidence type="ECO:0000313" key="3">
    <source>
        <dbReference type="Proteomes" id="UP000185491"/>
    </source>
</evidence>
<feature type="transmembrane region" description="Helical" evidence="1">
    <location>
        <begin position="89"/>
        <end position="108"/>
    </location>
</feature>
<feature type="transmembrane region" description="Helical" evidence="1">
    <location>
        <begin position="114"/>
        <end position="133"/>
    </location>
</feature>
<keyword evidence="1" id="KW-1133">Transmembrane helix</keyword>
<accession>A0A1L7D1P4</accession>
<protein>
    <recommendedName>
        <fullName evidence="4">DUF4233 domain-containing protein</fullName>
    </recommendedName>
</protein>
<proteinExistence type="predicted"/>
<keyword evidence="1" id="KW-0472">Membrane</keyword>
<dbReference type="KEGG" id="cpho:CPHO_03215"/>
<dbReference type="EMBL" id="CP009249">
    <property type="protein sequence ID" value="APT92065.1"/>
    <property type="molecule type" value="Genomic_DNA"/>
</dbReference>
<reference evidence="2 3" key="1">
    <citation type="submission" date="2014-08" db="EMBL/GenBank/DDBJ databases">
        <title>Complete genome sequence of Corynebacterium phocae M408/89/1(T)(=DSM 44612(T)), isolated from the common seal (Phoca vitulina).</title>
        <authorList>
            <person name="Ruckert C."/>
            <person name="Albersmeier A."/>
            <person name="Winkler A."/>
            <person name="Kalinowski J."/>
        </authorList>
    </citation>
    <scope>NUCLEOTIDE SEQUENCE [LARGE SCALE GENOMIC DNA]</scope>
    <source>
        <strain evidence="2 3">M408/89/1</strain>
    </source>
</reference>
<evidence type="ECO:0000313" key="2">
    <source>
        <dbReference type="EMBL" id="APT92065.1"/>
    </source>
</evidence>
<dbReference type="STRING" id="161895.CPHO_03215"/>
<organism evidence="2 3">
    <name type="scientific">Corynebacterium phocae</name>
    <dbReference type="NCBI Taxonomy" id="161895"/>
    <lineage>
        <taxon>Bacteria</taxon>
        <taxon>Bacillati</taxon>
        <taxon>Actinomycetota</taxon>
        <taxon>Actinomycetes</taxon>
        <taxon>Mycobacteriales</taxon>
        <taxon>Corynebacteriaceae</taxon>
        <taxon>Corynebacterium</taxon>
    </lineage>
</organism>
<name>A0A1L7D1P4_9CORY</name>
<gene>
    <name evidence="2" type="ORF">CPHO_03215</name>
</gene>
<dbReference type="InterPro" id="IPR025327">
    <property type="entry name" value="DUF4233"/>
</dbReference>
<keyword evidence="3" id="KW-1185">Reference proteome</keyword>
<feature type="transmembrane region" description="Helical" evidence="1">
    <location>
        <begin position="63"/>
        <end position="82"/>
    </location>
</feature>
<feature type="transmembrane region" description="Helical" evidence="1">
    <location>
        <begin position="31"/>
        <end position="51"/>
    </location>
</feature>